<dbReference type="AlphaFoldDB" id="Q22UE2"/>
<comment type="similarity">
    <text evidence="2 11">Belongs to the mitochondrial carrier (TC 2.A.29) family.</text>
</comment>
<keyword evidence="7" id="KW-1133">Transmembrane helix</keyword>
<proteinExistence type="inferred from homology"/>
<dbReference type="InParanoid" id="Q22UE2"/>
<dbReference type="KEGG" id="tet:TTHERM_00259400"/>
<dbReference type="Gene3D" id="1.50.40.10">
    <property type="entry name" value="Mitochondrial carrier domain"/>
    <property type="match status" value="1"/>
</dbReference>
<sequence length="316" mass="35643">MQSSQIQSGMIFQNAWEKIKPFFIGGFAGCPATIIVQPIDTIKVRIQIINEQIALGKANGLTTNPITISKHVIVNDGFRGLFKGMDAALLRQLTYGSTRLGLFRLLSDTHTERNNRYPTMFEKIMYSSFAGYVACIVGNPADISVVRFQQDSLLPAHKRRNYKNVMDAMVRMVKEEGFFTLWRGSIPTIVRAVFINVSMLTTYDEVKERINAYTGTKDLFTTSCIASFSACLVSSVVSLPFDNIKTKLQGMKANRHGVFPYNNIGDCMVKSIKSEGFFGLWVGMPTFLCRMFPHSIVTLLFQDYLYKCFSKNTMKN</sequence>
<evidence type="ECO:0000256" key="4">
    <source>
        <dbReference type="ARBA" id="ARBA00022692"/>
    </source>
</evidence>
<keyword evidence="3 11" id="KW-0813">Transport</keyword>
<evidence type="ECO:0000256" key="7">
    <source>
        <dbReference type="ARBA" id="ARBA00022989"/>
    </source>
</evidence>
<feature type="repeat" description="Solcar" evidence="10">
    <location>
        <begin position="218"/>
        <end position="308"/>
    </location>
</feature>
<dbReference type="InterPro" id="IPR050391">
    <property type="entry name" value="Mito_Metabolite_Transporter"/>
</dbReference>
<dbReference type="EMBL" id="GG662830">
    <property type="protein sequence ID" value="EAR88745.2"/>
    <property type="molecule type" value="Genomic_DNA"/>
</dbReference>
<dbReference type="GO" id="GO:0005743">
    <property type="term" value="C:mitochondrial inner membrane"/>
    <property type="evidence" value="ECO:0007669"/>
    <property type="project" value="UniProtKB-SubCell"/>
</dbReference>
<reference evidence="13" key="1">
    <citation type="journal article" date="2006" name="PLoS Biol.">
        <title>Macronuclear genome sequence of the ciliate Tetrahymena thermophila, a model eukaryote.</title>
        <authorList>
            <person name="Eisen J.A."/>
            <person name="Coyne R.S."/>
            <person name="Wu M."/>
            <person name="Wu D."/>
            <person name="Thiagarajan M."/>
            <person name="Wortman J.R."/>
            <person name="Badger J.H."/>
            <person name="Ren Q."/>
            <person name="Amedeo P."/>
            <person name="Jones K.M."/>
            <person name="Tallon L.J."/>
            <person name="Delcher A.L."/>
            <person name="Salzberg S.L."/>
            <person name="Silva J.C."/>
            <person name="Haas B.J."/>
            <person name="Majoros W.H."/>
            <person name="Farzad M."/>
            <person name="Carlton J.M."/>
            <person name="Smith R.K. Jr."/>
            <person name="Garg J."/>
            <person name="Pearlman R.E."/>
            <person name="Karrer K.M."/>
            <person name="Sun L."/>
            <person name="Manning G."/>
            <person name="Elde N.C."/>
            <person name="Turkewitz A.P."/>
            <person name="Asai D.J."/>
            <person name="Wilkes D.E."/>
            <person name="Wang Y."/>
            <person name="Cai H."/>
            <person name="Collins K."/>
            <person name="Stewart B.A."/>
            <person name="Lee S.R."/>
            <person name="Wilamowska K."/>
            <person name="Weinberg Z."/>
            <person name="Ruzzo W.L."/>
            <person name="Wloga D."/>
            <person name="Gaertig J."/>
            <person name="Frankel J."/>
            <person name="Tsao C.-C."/>
            <person name="Gorovsky M.A."/>
            <person name="Keeling P.J."/>
            <person name="Waller R.F."/>
            <person name="Patron N.J."/>
            <person name="Cherry J.M."/>
            <person name="Stover N.A."/>
            <person name="Krieger C.J."/>
            <person name="del Toro C."/>
            <person name="Ryder H.F."/>
            <person name="Williamson S.C."/>
            <person name="Barbeau R.A."/>
            <person name="Hamilton E.P."/>
            <person name="Orias E."/>
        </authorList>
    </citation>
    <scope>NUCLEOTIDE SEQUENCE [LARGE SCALE GENOMIC DNA]</scope>
    <source>
        <strain evidence="13">SB210</strain>
    </source>
</reference>
<dbReference type="InterPro" id="IPR023395">
    <property type="entry name" value="MCP_dom_sf"/>
</dbReference>
<protein>
    <submittedName>
        <fullName evidence="12">2-oxoglutarate/malate carrier protein</fullName>
    </submittedName>
</protein>
<keyword evidence="8" id="KW-0496">Mitochondrion</keyword>
<dbReference type="eggNOG" id="KOG0759">
    <property type="taxonomic scope" value="Eukaryota"/>
</dbReference>
<dbReference type="Pfam" id="PF00153">
    <property type="entry name" value="Mito_carr"/>
    <property type="match status" value="3"/>
</dbReference>
<dbReference type="PANTHER" id="PTHR45618">
    <property type="entry name" value="MITOCHONDRIAL DICARBOXYLATE CARRIER-RELATED"/>
    <property type="match status" value="1"/>
</dbReference>
<evidence type="ECO:0000256" key="9">
    <source>
        <dbReference type="ARBA" id="ARBA00023136"/>
    </source>
</evidence>
<evidence type="ECO:0000256" key="6">
    <source>
        <dbReference type="ARBA" id="ARBA00022792"/>
    </source>
</evidence>
<dbReference type="SUPFAM" id="SSF103506">
    <property type="entry name" value="Mitochondrial carrier"/>
    <property type="match status" value="1"/>
</dbReference>
<evidence type="ECO:0000313" key="12">
    <source>
        <dbReference type="EMBL" id="EAR88745.2"/>
    </source>
</evidence>
<dbReference type="GeneID" id="7846093"/>
<dbReference type="Proteomes" id="UP000009168">
    <property type="component" value="Unassembled WGS sequence"/>
</dbReference>
<dbReference type="RefSeq" id="XP_001008990.2">
    <property type="nucleotide sequence ID" value="XM_001008990.2"/>
</dbReference>
<keyword evidence="5" id="KW-0677">Repeat</keyword>
<dbReference type="OrthoDB" id="756301at2759"/>
<feature type="repeat" description="Solcar" evidence="10">
    <location>
        <begin position="122"/>
        <end position="209"/>
    </location>
</feature>
<keyword evidence="13" id="KW-1185">Reference proteome</keyword>
<dbReference type="InterPro" id="IPR018108">
    <property type="entry name" value="MCP_transmembrane"/>
</dbReference>
<dbReference type="FunCoup" id="Q22UE2">
    <property type="interactions" value="407"/>
</dbReference>
<evidence type="ECO:0000256" key="2">
    <source>
        <dbReference type="ARBA" id="ARBA00006375"/>
    </source>
</evidence>
<gene>
    <name evidence="12" type="ORF">TTHERM_00259400</name>
</gene>
<keyword evidence="4 10" id="KW-0812">Transmembrane</keyword>
<evidence type="ECO:0000313" key="13">
    <source>
        <dbReference type="Proteomes" id="UP000009168"/>
    </source>
</evidence>
<evidence type="ECO:0000256" key="5">
    <source>
        <dbReference type="ARBA" id="ARBA00022737"/>
    </source>
</evidence>
<feature type="repeat" description="Solcar" evidence="10">
    <location>
        <begin position="20"/>
        <end position="109"/>
    </location>
</feature>
<evidence type="ECO:0000256" key="3">
    <source>
        <dbReference type="ARBA" id="ARBA00022448"/>
    </source>
</evidence>
<comment type="subcellular location">
    <subcellularLocation>
        <location evidence="1">Mitochondrion inner membrane</location>
        <topology evidence="1">Multi-pass membrane protein</topology>
    </subcellularLocation>
</comment>
<evidence type="ECO:0000256" key="10">
    <source>
        <dbReference type="PROSITE-ProRule" id="PRU00282"/>
    </source>
</evidence>
<keyword evidence="9 10" id="KW-0472">Membrane</keyword>
<evidence type="ECO:0000256" key="8">
    <source>
        <dbReference type="ARBA" id="ARBA00023128"/>
    </source>
</evidence>
<dbReference type="HOGENOM" id="CLU_015166_14_1_1"/>
<dbReference type="FunFam" id="1.50.40.10:FF:000009">
    <property type="entry name" value="Mitochondrial 2-oxoglutarate/malate carrier protein"/>
    <property type="match status" value="1"/>
</dbReference>
<evidence type="ECO:0000256" key="1">
    <source>
        <dbReference type="ARBA" id="ARBA00004448"/>
    </source>
</evidence>
<evidence type="ECO:0000256" key="11">
    <source>
        <dbReference type="RuleBase" id="RU000488"/>
    </source>
</evidence>
<name>Q22UE2_TETTS</name>
<keyword evidence="6" id="KW-0999">Mitochondrion inner membrane</keyword>
<organism evidence="12 13">
    <name type="scientific">Tetrahymena thermophila (strain SB210)</name>
    <dbReference type="NCBI Taxonomy" id="312017"/>
    <lineage>
        <taxon>Eukaryota</taxon>
        <taxon>Sar</taxon>
        <taxon>Alveolata</taxon>
        <taxon>Ciliophora</taxon>
        <taxon>Intramacronucleata</taxon>
        <taxon>Oligohymenophorea</taxon>
        <taxon>Hymenostomatida</taxon>
        <taxon>Tetrahymenina</taxon>
        <taxon>Tetrahymenidae</taxon>
        <taxon>Tetrahymena</taxon>
    </lineage>
</organism>
<accession>Q22UE2</accession>
<dbReference type="PROSITE" id="PS50920">
    <property type="entry name" value="SOLCAR"/>
    <property type="match status" value="3"/>
</dbReference>